<keyword evidence="1" id="KW-0732">Signal</keyword>
<sequence length="336" mass="36948">MVSRLAWLLLIAADARCGNSAATSCPGGAVSDCAAWVAEDVEHSALFQVAPTEKRVINAGEGEGATTAGAFNKIEHDSAADDSDDNSYCLGKISDVPPGIFALYNKCRDDYPVVPAVELFDMPAFVGRFFVAGTSEASKAVAYQCRCPAIDVGYAGPSGFVHRWNWQVTMRPDDEDQNRHVINPLRQYDKWSDKRKPQVFKDPLDGNAPAKDFVPDPLYTCVVVKTGPVVKRLGGYLYYVLSCEKLPGDTGLPILPSQGTFTFEVYTRDLEVFFEGYNKEVEAFIAKQTQGNPCTSAALKLVWQNHTGCTYPYEPAYTVTSKWAAAVYQKQHKIVR</sequence>
<organism evidence="2">
    <name type="scientific">Pyrodinium bahamense</name>
    <dbReference type="NCBI Taxonomy" id="73915"/>
    <lineage>
        <taxon>Eukaryota</taxon>
        <taxon>Sar</taxon>
        <taxon>Alveolata</taxon>
        <taxon>Dinophyceae</taxon>
        <taxon>Gonyaulacales</taxon>
        <taxon>Pyrocystaceae</taxon>
        <taxon>Pyrodinium</taxon>
    </lineage>
</organism>
<dbReference type="AlphaFoldDB" id="A0A7R9ZUI9"/>
<protein>
    <submittedName>
        <fullName evidence="2">Uncharacterized protein</fullName>
    </submittedName>
</protein>
<evidence type="ECO:0000256" key="1">
    <source>
        <dbReference type="SAM" id="SignalP"/>
    </source>
</evidence>
<evidence type="ECO:0000313" key="2">
    <source>
        <dbReference type="EMBL" id="CAD8344397.1"/>
    </source>
</evidence>
<feature type="signal peptide" evidence="1">
    <location>
        <begin position="1"/>
        <end position="17"/>
    </location>
</feature>
<name>A0A7R9ZUI9_9DINO</name>
<feature type="chain" id="PRO_5031146287" evidence="1">
    <location>
        <begin position="18"/>
        <end position="336"/>
    </location>
</feature>
<dbReference type="EMBL" id="HBEG01000228">
    <property type="protein sequence ID" value="CAD8344397.1"/>
    <property type="molecule type" value="Transcribed_RNA"/>
</dbReference>
<accession>A0A7R9ZUI9</accession>
<gene>
    <name evidence="2" type="ORF">PBAH0796_LOCUS135</name>
</gene>
<proteinExistence type="predicted"/>
<reference evidence="2" key="1">
    <citation type="submission" date="2021-01" db="EMBL/GenBank/DDBJ databases">
        <authorList>
            <person name="Corre E."/>
            <person name="Pelletier E."/>
            <person name="Niang G."/>
            <person name="Scheremetjew M."/>
            <person name="Finn R."/>
            <person name="Kale V."/>
            <person name="Holt S."/>
            <person name="Cochrane G."/>
            <person name="Meng A."/>
            <person name="Brown T."/>
            <person name="Cohen L."/>
        </authorList>
    </citation>
    <scope>NUCLEOTIDE SEQUENCE</scope>
    <source>
        <strain evidence="2">Pbaha01</strain>
    </source>
</reference>